<dbReference type="GO" id="GO:0006935">
    <property type="term" value="P:chemotaxis"/>
    <property type="evidence" value="ECO:0007669"/>
    <property type="project" value="UniProtKB-KW"/>
</dbReference>
<feature type="non-terminal residue" evidence="4">
    <location>
        <position position="1"/>
    </location>
</feature>
<evidence type="ECO:0000313" key="5">
    <source>
        <dbReference type="Proteomes" id="UP000649604"/>
    </source>
</evidence>
<feature type="region of interest" description="Disordered" evidence="3">
    <location>
        <begin position="82"/>
        <end position="135"/>
    </location>
</feature>
<sequence length="135" mass="14424">AGEMLAKVIPSIQRTAELVQEISAASHEQNSGADQINKAIQQLDQVIQQNASVSQQMASAAEVLALQAQSLTNSIAFFDVGTTTEPTPERTGAGIQTLAAPSLKPPSEAALPQDTGEIGQSKQDRDHHDEEFERF</sequence>
<evidence type="ECO:0000256" key="1">
    <source>
        <dbReference type="ARBA" id="ARBA00022500"/>
    </source>
</evidence>
<feature type="compositionally biased region" description="Low complexity" evidence="3">
    <location>
        <begin position="82"/>
        <end position="92"/>
    </location>
</feature>
<dbReference type="Gene3D" id="1.10.287.950">
    <property type="entry name" value="Methyl-accepting chemotaxis protein"/>
    <property type="match status" value="1"/>
</dbReference>
<reference evidence="4" key="1">
    <citation type="submission" date="2019-11" db="EMBL/GenBank/DDBJ databases">
        <title>Microbial mats filling the niche in hypersaline microbial mats.</title>
        <authorList>
            <person name="Wong H.L."/>
            <person name="Macleod F.I."/>
            <person name="White R.A. III"/>
            <person name="Burns B.P."/>
        </authorList>
    </citation>
    <scope>NUCLEOTIDE SEQUENCE</scope>
    <source>
        <strain evidence="4">Rbin_158</strain>
    </source>
</reference>
<gene>
    <name evidence="4" type="ORF">GF339_21760</name>
</gene>
<comment type="similarity">
    <text evidence="2">Belongs to the methyl-accepting chemotaxis (MCP) protein family.</text>
</comment>
<keyword evidence="1" id="KW-0145">Chemotaxis</keyword>
<evidence type="ECO:0000256" key="3">
    <source>
        <dbReference type="SAM" id="MobiDB-lite"/>
    </source>
</evidence>
<proteinExistence type="inferred from homology"/>
<dbReference type="Proteomes" id="UP000649604">
    <property type="component" value="Unassembled WGS sequence"/>
</dbReference>
<dbReference type="EMBL" id="WJJP01000709">
    <property type="protein sequence ID" value="MBD3327228.1"/>
    <property type="molecule type" value="Genomic_DNA"/>
</dbReference>
<evidence type="ECO:0000313" key="4">
    <source>
        <dbReference type="EMBL" id="MBD3327228.1"/>
    </source>
</evidence>
<accession>A0A9D5JZZ6</accession>
<dbReference type="SUPFAM" id="SSF58104">
    <property type="entry name" value="Methyl-accepting chemotaxis protein (MCP) signaling domain"/>
    <property type="match status" value="1"/>
</dbReference>
<dbReference type="PANTHER" id="PTHR43531:SF11">
    <property type="entry name" value="METHYL-ACCEPTING CHEMOTAXIS PROTEIN 3"/>
    <property type="match status" value="1"/>
</dbReference>
<dbReference type="GO" id="GO:0004888">
    <property type="term" value="F:transmembrane signaling receptor activity"/>
    <property type="evidence" value="ECO:0007669"/>
    <property type="project" value="TreeGrafter"/>
</dbReference>
<comment type="caution">
    <text evidence="4">The sequence shown here is derived from an EMBL/GenBank/DDBJ whole genome shotgun (WGS) entry which is preliminary data.</text>
</comment>
<protein>
    <submittedName>
        <fullName evidence="4">Chemotaxis protein</fullName>
    </submittedName>
</protein>
<organism evidence="4 5">
    <name type="scientific">candidate division KSB3 bacterium</name>
    <dbReference type="NCBI Taxonomy" id="2044937"/>
    <lineage>
        <taxon>Bacteria</taxon>
        <taxon>candidate division KSB3</taxon>
    </lineage>
</organism>
<feature type="compositionally biased region" description="Basic and acidic residues" evidence="3">
    <location>
        <begin position="122"/>
        <end position="135"/>
    </location>
</feature>
<dbReference type="PANTHER" id="PTHR43531">
    <property type="entry name" value="PROTEIN ICFG"/>
    <property type="match status" value="1"/>
</dbReference>
<dbReference type="AlphaFoldDB" id="A0A9D5JZZ6"/>
<name>A0A9D5JZZ6_9BACT</name>
<dbReference type="InterPro" id="IPR051310">
    <property type="entry name" value="MCP_chemotaxis"/>
</dbReference>
<dbReference type="GO" id="GO:0005886">
    <property type="term" value="C:plasma membrane"/>
    <property type="evidence" value="ECO:0007669"/>
    <property type="project" value="TreeGrafter"/>
</dbReference>
<evidence type="ECO:0000256" key="2">
    <source>
        <dbReference type="ARBA" id="ARBA00029447"/>
    </source>
</evidence>